<reference evidence="8" key="1">
    <citation type="journal article" date="2020" name="Stud. Mycol.">
        <title>101 Dothideomycetes genomes: a test case for predicting lifestyles and emergence of pathogens.</title>
        <authorList>
            <person name="Haridas S."/>
            <person name="Albert R."/>
            <person name="Binder M."/>
            <person name="Bloem J."/>
            <person name="Labutti K."/>
            <person name="Salamov A."/>
            <person name="Andreopoulos B."/>
            <person name="Baker S."/>
            <person name="Barry K."/>
            <person name="Bills G."/>
            <person name="Bluhm B."/>
            <person name="Cannon C."/>
            <person name="Castanera R."/>
            <person name="Culley D."/>
            <person name="Daum C."/>
            <person name="Ezra D."/>
            <person name="Gonzalez J."/>
            <person name="Henrissat B."/>
            <person name="Kuo A."/>
            <person name="Liang C."/>
            <person name="Lipzen A."/>
            <person name="Lutzoni F."/>
            <person name="Magnuson J."/>
            <person name="Mondo S."/>
            <person name="Nolan M."/>
            <person name="Ohm R."/>
            <person name="Pangilinan J."/>
            <person name="Park H.-J."/>
            <person name="Ramirez L."/>
            <person name="Alfaro M."/>
            <person name="Sun H."/>
            <person name="Tritt A."/>
            <person name="Yoshinaga Y."/>
            <person name="Zwiers L.-H."/>
            <person name="Turgeon B."/>
            <person name="Goodwin S."/>
            <person name="Spatafora J."/>
            <person name="Crous P."/>
            <person name="Grigoriev I."/>
        </authorList>
    </citation>
    <scope>NUCLEOTIDE SEQUENCE</scope>
    <source>
        <strain evidence="8">CBS 122681</strain>
    </source>
</reference>
<proteinExistence type="inferred from homology"/>
<dbReference type="AlphaFoldDB" id="A0A6A6TPX0"/>
<comment type="similarity">
    <text evidence="5">Belongs to the SAT4 family.</text>
</comment>
<feature type="transmembrane region" description="Helical" evidence="6">
    <location>
        <begin position="262"/>
        <end position="286"/>
    </location>
</feature>
<keyword evidence="2 6" id="KW-0812">Transmembrane</keyword>
<gene>
    <name evidence="8" type="ORF">K491DRAFT_774271</name>
</gene>
<evidence type="ECO:0000256" key="4">
    <source>
        <dbReference type="ARBA" id="ARBA00023136"/>
    </source>
</evidence>
<evidence type="ECO:0000256" key="5">
    <source>
        <dbReference type="ARBA" id="ARBA00038359"/>
    </source>
</evidence>
<evidence type="ECO:0000313" key="9">
    <source>
        <dbReference type="Proteomes" id="UP000799324"/>
    </source>
</evidence>
<comment type="subcellular location">
    <subcellularLocation>
        <location evidence="1">Membrane</location>
        <topology evidence="1">Multi-pass membrane protein</topology>
    </subcellularLocation>
</comment>
<evidence type="ECO:0000313" key="8">
    <source>
        <dbReference type="EMBL" id="KAF2660948.1"/>
    </source>
</evidence>
<feature type="transmembrane region" description="Helical" evidence="6">
    <location>
        <begin position="105"/>
        <end position="126"/>
    </location>
</feature>
<feature type="transmembrane region" description="Helical" evidence="6">
    <location>
        <begin position="15"/>
        <end position="36"/>
    </location>
</feature>
<dbReference type="EMBL" id="MU004296">
    <property type="protein sequence ID" value="KAF2660948.1"/>
    <property type="molecule type" value="Genomic_DNA"/>
</dbReference>
<evidence type="ECO:0000256" key="6">
    <source>
        <dbReference type="SAM" id="Phobius"/>
    </source>
</evidence>
<accession>A0A6A6TPX0</accession>
<dbReference type="OrthoDB" id="5393606at2759"/>
<feature type="transmembrane region" description="Helical" evidence="6">
    <location>
        <begin position="224"/>
        <end position="247"/>
    </location>
</feature>
<keyword evidence="9" id="KW-1185">Reference proteome</keyword>
<protein>
    <recommendedName>
        <fullName evidence="7">Rhodopsin domain-containing protein</fullName>
    </recommendedName>
</protein>
<feature type="domain" description="Rhodopsin" evidence="7">
    <location>
        <begin position="32"/>
        <end position="292"/>
    </location>
</feature>
<dbReference type="GO" id="GO:0016020">
    <property type="term" value="C:membrane"/>
    <property type="evidence" value="ECO:0007669"/>
    <property type="project" value="UniProtKB-SubCell"/>
</dbReference>
<dbReference type="InterPro" id="IPR049326">
    <property type="entry name" value="Rhodopsin_dom_fungi"/>
</dbReference>
<evidence type="ECO:0000256" key="3">
    <source>
        <dbReference type="ARBA" id="ARBA00022989"/>
    </source>
</evidence>
<keyword evidence="3 6" id="KW-1133">Transmembrane helix</keyword>
<dbReference type="InterPro" id="IPR052337">
    <property type="entry name" value="SAT4-like"/>
</dbReference>
<feature type="transmembrane region" description="Helical" evidence="6">
    <location>
        <begin position="191"/>
        <end position="212"/>
    </location>
</feature>
<evidence type="ECO:0000259" key="7">
    <source>
        <dbReference type="Pfam" id="PF20684"/>
    </source>
</evidence>
<sequence length="352" mass="39123">MGRTLDTSYITPGGILAAAIVPTLLAITAVVLRFCARRASKQKVLWDDWLLIPGVAFTTGISIAMIIGVAGHGLGYSTGLPSGSPPEAQFFYLTPNLVLTKKVQYAIQIMQILGLGFIKASVVLFYRRTFYVGVRDWFWWVTLLLLISNIGWTIVFTFLFVFYCGLDLWAAWNTVANLAKYCPNGGPYQNGLAISDFIMDVVIIILPIPKVLRLQIDLRRKLLVLAIFMLGLVAIAASMTRMIFFVIQMDIGLDPSEDGKKIVGLILFWSSIENGAAIIAACLPILRPILRKASIPNLIHRLHGKLSLSSLRRSRTQSQTSIVEDVESTRSDQKDTVYDIAELRFPDESLLR</sequence>
<name>A0A6A6TPX0_9PLEO</name>
<dbReference type="PANTHER" id="PTHR33048">
    <property type="entry name" value="PTH11-LIKE INTEGRAL MEMBRANE PROTEIN (AFU_ORTHOLOGUE AFUA_5G11245)"/>
    <property type="match status" value="1"/>
</dbReference>
<feature type="transmembrane region" description="Helical" evidence="6">
    <location>
        <begin position="48"/>
        <end position="70"/>
    </location>
</feature>
<organism evidence="8 9">
    <name type="scientific">Lophiostoma macrostomum CBS 122681</name>
    <dbReference type="NCBI Taxonomy" id="1314788"/>
    <lineage>
        <taxon>Eukaryota</taxon>
        <taxon>Fungi</taxon>
        <taxon>Dikarya</taxon>
        <taxon>Ascomycota</taxon>
        <taxon>Pezizomycotina</taxon>
        <taxon>Dothideomycetes</taxon>
        <taxon>Pleosporomycetidae</taxon>
        <taxon>Pleosporales</taxon>
        <taxon>Lophiostomataceae</taxon>
        <taxon>Lophiostoma</taxon>
    </lineage>
</organism>
<keyword evidence="4 6" id="KW-0472">Membrane</keyword>
<dbReference type="Proteomes" id="UP000799324">
    <property type="component" value="Unassembled WGS sequence"/>
</dbReference>
<evidence type="ECO:0000256" key="1">
    <source>
        <dbReference type="ARBA" id="ARBA00004141"/>
    </source>
</evidence>
<dbReference type="PANTHER" id="PTHR33048:SF157">
    <property type="entry name" value="INTEGRAL MEMBRANE PROTEIN"/>
    <property type="match status" value="1"/>
</dbReference>
<dbReference type="Pfam" id="PF20684">
    <property type="entry name" value="Fung_rhodopsin"/>
    <property type="match status" value="1"/>
</dbReference>
<evidence type="ECO:0000256" key="2">
    <source>
        <dbReference type="ARBA" id="ARBA00022692"/>
    </source>
</evidence>
<feature type="transmembrane region" description="Helical" evidence="6">
    <location>
        <begin position="138"/>
        <end position="171"/>
    </location>
</feature>